<dbReference type="OMA" id="SINCIKH"/>
<evidence type="ECO:0000256" key="1">
    <source>
        <dbReference type="SAM" id="SignalP"/>
    </source>
</evidence>
<evidence type="ECO:0000313" key="2">
    <source>
        <dbReference type="EnsemblMetazoa" id="OVOC6987.2"/>
    </source>
</evidence>
<feature type="signal peptide" evidence="1">
    <location>
        <begin position="1"/>
        <end position="18"/>
    </location>
</feature>
<proteinExistence type="predicted"/>
<organism evidence="2 3">
    <name type="scientific">Onchocerca volvulus</name>
    <dbReference type="NCBI Taxonomy" id="6282"/>
    <lineage>
        <taxon>Eukaryota</taxon>
        <taxon>Metazoa</taxon>
        <taxon>Ecdysozoa</taxon>
        <taxon>Nematoda</taxon>
        <taxon>Chromadorea</taxon>
        <taxon>Rhabditida</taxon>
        <taxon>Spirurina</taxon>
        <taxon>Spiruromorpha</taxon>
        <taxon>Filarioidea</taxon>
        <taxon>Onchocercidae</taxon>
        <taxon>Onchocerca</taxon>
    </lineage>
</organism>
<dbReference type="AlphaFoldDB" id="A0A8R1XZG1"/>
<protein>
    <submittedName>
        <fullName evidence="2">Uncharacterized protein</fullName>
    </submittedName>
</protein>
<sequence>MTVCILLLILSTLSTAEAIQCYSGNQLQIIECPSINCIKHTLGFDTARYCDGTGGSSICQTYRIYETCEIIPNLGHICCCSSNLCNSAQSIFISKFLLQTLAFLLPKIIF</sequence>
<dbReference type="EnsemblMetazoa" id="OVOC6987.1">
    <property type="protein sequence ID" value="OVOC6987.1"/>
    <property type="gene ID" value="WBGene00243796"/>
</dbReference>
<accession>A0A8R1XZG1</accession>
<dbReference type="Proteomes" id="UP000024404">
    <property type="component" value="Unassembled WGS sequence"/>
</dbReference>
<dbReference type="EnsemblMetazoa" id="OVOC6987.2">
    <property type="protein sequence ID" value="OVOC6987.2"/>
    <property type="gene ID" value="WBGene00243796"/>
</dbReference>
<reference evidence="3" key="1">
    <citation type="submission" date="2013-10" db="EMBL/GenBank/DDBJ databases">
        <title>Genome sequencing of Onchocerca volvulus.</title>
        <authorList>
            <person name="Cotton J."/>
            <person name="Tsai J."/>
            <person name="Stanley E."/>
            <person name="Tracey A."/>
            <person name="Holroyd N."/>
            <person name="Lustigman S."/>
            <person name="Berriman M."/>
        </authorList>
    </citation>
    <scope>NUCLEOTIDE SEQUENCE</scope>
</reference>
<feature type="chain" id="PRO_5036272529" evidence="1">
    <location>
        <begin position="19"/>
        <end position="110"/>
    </location>
</feature>
<name>A0A8R1XZG1_ONCVO</name>
<keyword evidence="1" id="KW-0732">Signal</keyword>
<reference evidence="2" key="2">
    <citation type="submission" date="2022-06" db="UniProtKB">
        <authorList>
            <consortium name="EnsemblMetazoa"/>
        </authorList>
    </citation>
    <scope>IDENTIFICATION</scope>
</reference>
<keyword evidence="3" id="KW-1185">Reference proteome</keyword>
<dbReference type="EMBL" id="CMVM020000185">
    <property type="status" value="NOT_ANNOTATED_CDS"/>
    <property type="molecule type" value="Genomic_DNA"/>
</dbReference>
<evidence type="ECO:0000313" key="3">
    <source>
        <dbReference type="Proteomes" id="UP000024404"/>
    </source>
</evidence>